<gene>
    <name evidence="1" type="ORF">MRATA1EN22A_LOCUS26737</name>
</gene>
<evidence type="ECO:0000313" key="2">
    <source>
        <dbReference type="Proteomes" id="UP001162501"/>
    </source>
</evidence>
<protein>
    <submittedName>
        <fullName evidence="1">Uncharacterized protein</fullName>
    </submittedName>
</protein>
<dbReference type="EMBL" id="OX596091">
    <property type="protein sequence ID" value="CAN0554803.1"/>
    <property type="molecule type" value="Genomic_DNA"/>
</dbReference>
<organism evidence="1 2">
    <name type="scientific">Rangifer tarandus platyrhynchus</name>
    <name type="common">Svalbard reindeer</name>
    <dbReference type="NCBI Taxonomy" id="3082113"/>
    <lineage>
        <taxon>Eukaryota</taxon>
        <taxon>Metazoa</taxon>
        <taxon>Chordata</taxon>
        <taxon>Craniata</taxon>
        <taxon>Vertebrata</taxon>
        <taxon>Euteleostomi</taxon>
        <taxon>Mammalia</taxon>
        <taxon>Eutheria</taxon>
        <taxon>Laurasiatheria</taxon>
        <taxon>Artiodactyla</taxon>
        <taxon>Ruminantia</taxon>
        <taxon>Pecora</taxon>
        <taxon>Cervidae</taxon>
        <taxon>Odocoileinae</taxon>
        <taxon>Rangifer</taxon>
    </lineage>
</organism>
<sequence length="186" mass="19639">MRVPASFVGGVPKALGKELEGGACALAAWYNPGICAGAVQSAREDSFVLYKHWVLSSSTEGSILWLLSDCEEGSHVHCLPVLLCLDKNSKVNAIIMFCIGGAILLAMLVLMAVVICLYYKVANALNMPKVPVCLALKNNPAVVTPDKVSAALTAGSYPSLQCCDECNLYPGFDALPPCCCNVNEGL</sequence>
<reference evidence="1" key="1">
    <citation type="submission" date="2023-05" db="EMBL/GenBank/DDBJ databases">
        <authorList>
            <consortium name="ELIXIR-Norway"/>
        </authorList>
    </citation>
    <scope>NUCLEOTIDE SEQUENCE</scope>
</reference>
<accession>A0AC60A8N0</accession>
<proteinExistence type="predicted"/>
<evidence type="ECO:0000313" key="1">
    <source>
        <dbReference type="EMBL" id="CAN0554803.1"/>
    </source>
</evidence>
<name>A0AC60A8N0_RANTA</name>
<reference evidence="1" key="2">
    <citation type="submission" date="2025-03" db="EMBL/GenBank/DDBJ databases">
        <authorList>
            <consortium name="ELIXIR-Norway"/>
            <consortium name="Elixir Norway"/>
        </authorList>
    </citation>
    <scope>NUCLEOTIDE SEQUENCE</scope>
</reference>
<dbReference type="Proteomes" id="UP001162501">
    <property type="component" value="Chromosome 7"/>
</dbReference>